<keyword evidence="14" id="KW-1185">Reference proteome</keyword>
<dbReference type="GO" id="GO:0006508">
    <property type="term" value="P:proteolysis"/>
    <property type="evidence" value="ECO:0007669"/>
    <property type="project" value="UniProtKB-KW"/>
</dbReference>
<keyword evidence="7" id="KW-0963">Cytoplasm</keyword>
<protein>
    <recommendedName>
        <fullName evidence="5">Proline iminopeptidase</fullName>
        <ecNumber evidence="4">3.4.11.5</ecNumber>
    </recommendedName>
    <alternativeName>
        <fullName evidence="10">Prolyl aminopeptidase</fullName>
    </alternativeName>
</protein>
<dbReference type="SUPFAM" id="SSF53474">
    <property type="entry name" value="alpha/beta-Hydrolases"/>
    <property type="match status" value="1"/>
</dbReference>
<dbReference type="InterPro" id="IPR000073">
    <property type="entry name" value="AB_hydrolase_1"/>
</dbReference>
<dbReference type="Proteomes" id="UP000176050">
    <property type="component" value="Chromosome"/>
</dbReference>
<evidence type="ECO:0000313" key="14">
    <source>
        <dbReference type="Proteomes" id="UP000176050"/>
    </source>
</evidence>
<dbReference type="STRING" id="1850246.LPB138_10555"/>
<evidence type="ECO:0000259" key="12">
    <source>
        <dbReference type="Pfam" id="PF00561"/>
    </source>
</evidence>
<feature type="signal peptide" evidence="11">
    <location>
        <begin position="1"/>
        <end position="21"/>
    </location>
</feature>
<dbReference type="RefSeq" id="WP_070237255.1">
    <property type="nucleotide sequence ID" value="NZ_CP017478.1"/>
</dbReference>
<keyword evidence="11" id="KW-0732">Signal</keyword>
<sequence>MKLNYLLLIGSLFLFSTNAQNLGITENKFITINNIEQWITIDGKDKNKPIILFLHGGPGSTMSLFDDTVYGSWKKDFVLVNWDQRGAGRTYGKTAPIELDEEYILNNPLTLEQMVDDGIKVSEYLINHLKQQKIVLIGTSWGSILGTKMILKRPDLFHAYVGHSQVVSFSGNYKKAYDKIYKMSEEAKDSSSISKLNSIGKPPYDNTRTIGQFFRILKKYERLHSTPAPETWWNIRPEYDNETDRKNRYDGDDYSFIHFVGHKKMGIKSMEKDIDFLSDGFKLDLPVYYIQGEEDIMTPKEASKEYFDKIEAPKKEYFLVPNAAHGHNKAIVDMQFKVVSEYIVPEINKK</sequence>
<dbReference type="PANTHER" id="PTHR43722">
    <property type="entry name" value="PROLINE IMINOPEPTIDASE"/>
    <property type="match status" value="1"/>
</dbReference>
<reference evidence="13 14" key="1">
    <citation type="submission" date="2016-10" db="EMBL/GenBank/DDBJ databases">
        <title>Lutibacter sp. LPB0138, isolated from marine gastropod.</title>
        <authorList>
            <person name="Kim E."/>
            <person name="Yi H."/>
        </authorList>
    </citation>
    <scope>NUCLEOTIDE SEQUENCE [LARGE SCALE GENOMIC DNA]</scope>
    <source>
        <strain evidence="13 14">LPB0138</strain>
    </source>
</reference>
<dbReference type="Gene3D" id="3.40.50.1820">
    <property type="entry name" value="alpha/beta hydrolase"/>
    <property type="match status" value="1"/>
</dbReference>
<dbReference type="GO" id="GO:0005737">
    <property type="term" value="C:cytoplasm"/>
    <property type="evidence" value="ECO:0007669"/>
    <property type="project" value="UniProtKB-SubCell"/>
</dbReference>
<evidence type="ECO:0000256" key="7">
    <source>
        <dbReference type="ARBA" id="ARBA00022490"/>
    </source>
</evidence>
<dbReference type="EMBL" id="CP017478">
    <property type="protein sequence ID" value="AOW21091.1"/>
    <property type="molecule type" value="Genomic_DNA"/>
</dbReference>
<keyword evidence="8" id="KW-0645">Protease</keyword>
<keyword evidence="9" id="KW-0378">Hydrolase</keyword>
<evidence type="ECO:0000256" key="9">
    <source>
        <dbReference type="ARBA" id="ARBA00022801"/>
    </source>
</evidence>
<evidence type="ECO:0000256" key="2">
    <source>
        <dbReference type="ARBA" id="ARBA00004496"/>
    </source>
</evidence>
<evidence type="ECO:0000313" key="13">
    <source>
        <dbReference type="EMBL" id="AOW21091.1"/>
    </source>
</evidence>
<evidence type="ECO:0000256" key="4">
    <source>
        <dbReference type="ARBA" id="ARBA00012568"/>
    </source>
</evidence>
<dbReference type="InterPro" id="IPR005944">
    <property type="entry name" value="Pro_iminopeptidase"/>
</dbReference>
<dbReference type="EC" id="3.4.11.5" evidence="4"/>
<organism evidence="13 14">
    <name type="scientific">Urechidicola croceus</name>
    <dbReference type="NCBI Taxonomy" id="1850246"/>
    <lineage>
        <taxon>Bacteria</taxon>
        <taxon>Pseudomonadati</taxon>
        <taxon>Bacteroidota</taxon>
        <taxon>Flavobacteriia</taxon>
        <taxon>Flavobacteriales</taxon>
        <taxon>Flavobacteriaceae</taxon>
        <taxon>Urechidicola</taxon>
    </lineage>
</organism>
<comment type="similarity">
    <text evidence="3">Belongs to the peptidase S33 family.</text>
</comment>
<evidence type="ECO:0000256" key="1">
    <source>
        <dbReference type="ARBA" id="ARBA00001585"/>
    </source>
</evidence>
<comment type="subcellular location">
    <subcellularLocation>
        <location evidence="2">Cytoplasm</location>
    </subcellularLocation>
</comment>
<accession>A0A1D8P937</accession>
<evidence type="ECO:0000256" key="6">
    <source>
        <dbReference type="ARBA" id="ARBA00022438"/>
    </source>
</evidence>
<keyword evidence="6" id="KW-0031">Aminopeptidase</keyword>
<dbReference type="InterPro" id="IPR029058">
    <property type="entry name" value="AB_hydrolase_fold"/>
</dbReference>
<dbReference type="KEGG" id="lul:LPB138_10555"/>
<feature type="chain" id="PRO_5009111000" description="Proline iminopeptidase" evidence="11">
    <location>
        <begin position="22"/>
        <end position="350"/>
    </location>
</feature>
<dbReference type="InterPro" id="IPR002410">
    <property type="entry name" value="Peptidase_S33"/>
</dbReference>
<evidence type="ECO:0000256" key="8">
    <source>
        <dbReference type="ARBA" id="ARBA00022670"/>
    </source>
</evidence>
<evidence type="ECO:0000256" key="5">
    <source>
        <dbReference type="ARBA" id="ARBA00021843"/>
    </source>
</evidence>
<evidence type="ECO:0000256" key="11">
    <source>
        <dbReference type="SAM" id="SignalP"/>
    </source>
</evidence>
<dbReference type="PRINTS" id="PR00793">
    <property type="entry name" value="PROAMNOPTASE"/>
</dbReference>
<evidence type="ECO:0000256" key="10">
    <source>
        <dbReference type="ARBA" id="ARBA00029605"/>
    </source>
</evidence>
<feature type="domain" description="AB hydrolase-1" evidence="12">
    <location>
        <begin position="49"/>
        <end position="325"/>
    </location>
</feature>
<name>A0A1D8P937_9FLAO</name>
<dbReference type="Pfam" id="PF00561">
    <property type="entry name" value="Abhydrolase_1"/>
    <property type="match status" value="1"/>
</dbReference>
<evidence type="ECO:0000256" key="3">
    <source>
        <dbReference type="ARBA" id="ARBA00010088"/>
    </source>
</evidence>
<gene>
    <name evidence="13" type="ORF">LPB138_10555</name>
</gene>
<dbReference type="OrthoDB" id="9796770at2"/>
<comment type="catalytic activity">
    <reaction evidence="1">
        <text>Release of N-terminal proline from a peptide.</text>
        <dbReference type="EC" id="3.4.11.5"/>
    </reaction>
</comment>
<dbReference type="GO" id="GO:0004177">
    <property type="term" value="F:aminopeptidase activity"/>
    <property type="evidence" value="ECO:0007669"/>
    <property type="project" value="UniProtKB-KW"/>
</dbReference>
<proteinExistence type="inferred from homology"/>
<dbReference type="PANTHER" id="PTHR43722:SF1">
    <property type="entry name" value="PROLINE IMINOPEPTIDASE"/>
    <property type="match status" value="1"/>
</dbReference>
<dbReference type="AlphaFoldDB" id="A0A1D8P937"/>